<feature type="domain" description="Reverse transcriptase" evidence="1">
    <location>
        <begin position="167"/>
        <end position="313"/>
    </location>
</feature>
<dbReference type="InterPro" id="IPR000477">
    <property type="entry name" value="RT_dom"/>
</dbReference>
<keyword evidence="3" id="KW-0808">Transferase</keyword>
<dbReference type="SUPFAM" id="SSF56672">
    <property type="entry name" value="DNA/RNA polymerases"/>
    <property type="match status" value="1"/>
</dbReference>
<dbReference type="Proteomes" id="UP001151760">
    <property type="component" value="Unassembled WGS sequence"/>
</dbReference>
<keyword evidence="3" id="KW-0548">Nucleotidyltransferase</keyword>
<dbReference type="Gene3D" id="2.40.70.10">
    <property type="entry name" value="Acid Proteases"/>
    <property type="match status" value="1"/>
</dbReference>
<dbReference type="InterPro" id="IPR043502">
    <property type="entry name" value="DNA/RNA_pol_sf"/>
</dbReference>
<feature type="domain" description="Reverse transcriptase/retrotransposon-derived protein RNase H-like" evidence="2">
    <location>
        <begin position="338"/>
        <end position="375"/>
    </location>
</feature>
<dbReference type="Gene3D" id="3.30.70.270">
    <property type="match status" value="1"/>
</dbReference>
<protein>
    <submittedName>
        <fullName evidence="3">Reverse transcriptase domain-containing protein</fullName>
    </submittedName>
</protein>
<evidence type="ECO:0000313" key="3">
    <source>
        <dbReference type="EMBL" id="GJS71396.1"/>
    </source>
</evidence>
<proteinExistence type="predicted"/>
<comment type="caution">
    <text evidence="3">The sequence shown here is derived from an EMBL/GenBank/DDBJ whole genome shotgun (WGS) entry which is preliminary data.</text>
</comment>
<dbReference type="InterPro" id="IPR053134">
    <property type="entry name" value="RNA-dir_DNA_polymerase"/>
</dbReference>
<dbReference type="GO" id="GO:0003964">
    <property type="term" value="F:RNA-directed DNA polymerase activity"/>
    <property type="evidence" value="ECO:0007669"/>
    <property type="project" value="UniProtKB-KW"/>
</dbReference>
<keyword evidence="4" id="KW-1185">Reference proteome</keyword>
<accession>A0ABQ4Y1J0</accession>
<dbReference type="PANTHER" id="PTHR24559">
    <property type="entry name" value="TRANSPOSON TY3-I GAG-POL POLYPROTEIN"/>
    <property type="match status" value="1"/>
</dbReference>
<reference evidence="3" key="1">
    <citation type="journal article" date="2022" name="Int. J. Mol. Sci.">
        <title>Draft Genome of Tanacetum Coccineum: Genomic Comparison of Closely Related Tanacetum-Family Plants.</title>
        <authorList>
            <person name="Yamashiro T."/>
            <person name="Shiraishi A."/>
            <person name="Nakayama K."/>
            <person name="Satake H."/>
        </authorList>
    </citation>
    <scope>NUCLEOTIDE SEQUENCE</scope>
</reference>
<dbReference type="EMBL" id="BQNB010010003">
    <property type="protein sequence ID" value="GJS71396.1"/>
    <property type="molecule type" value="Genomic_DNA"/>
</dbReference>
<keyword evidence="3" id="KW-0695">RNA-directed DNA polymerase</keyword>
<dbReference type="Pfam" id="PF17919">
    <property type="entry name" value="RT_RNaseH_2"/>
    <property type="match status" value="1"/>
</dbReference>
<dbReference type="CDD" id="cd01647">
    <property type="entry name" value="RT_LTR"/>
    <property type="match status" value="1"/>
</dbReference>
<name>A0ABQ4Y1J0_9ASTR</name>
<gene>
    <name evidence="3" type="ORF">Tco_0704237</name>
</gene>
<dbReference type="InterPro" id="IPR021109">
    <property type="entry name" value="Peptidase_aspartic_dom_sf"/>
</dbReference>
<evidence type="ECO:0000259" key="2">
    <source>
        <dbReference type="Pfam" id="PF17919"/>
    </source>
</evidence>
<dbReference type="Gene3D" id="3.10.10.10">
    <property type="entry name" value="HIV Type 1 Reverse Transcriptase, subunit A, domain 1"/>
    <property type="match status" value="1"/>
</dbReference>
<dbReference type="InterPro" id="IPR043128">
    <property type="entry name" value="Rev_trsase/Diguanyl_cyclase"/>
</dbReference>
<sequence length="537" mass="60580">MGGNHQNQVVAVNGGQGRANQGNQAKGRAFMLGAKEARQDPNIMTGTFTLNDHYATTLFDSGADYSFVSTTFIPLLGIEPNDLGFSYEIEIASGQLVEIDKVIKRCKLEIEGHVFDINLIPFGSESFDVIIGMDWLFDHKAEIMYHEKVVRIPLLDGKVLRVLGEKPKEKVRQLISARTKEQKQEEIVVVRYFLEVFPDYLSGLPLDREIKFRIELIPGAMTIAKSPYRLAPSELEELSGQLKELKDKGSRYFSKIDLRSGYHQLRVHEGDIPKTAFRTRYGHFEFTVMPFGLTNTPAVFMDLMNRFLGHVINGDGIHVDPSKIDVVKNWKAPRTPSKDKLCNAPVLALPDGSKDFVVYCDASGIGLGCVLMQRGIGVGNEEGLSLCIDKCVDLFEKVDADIRAVSLLLVNLNFRMEWKGYNGLYERIIQDFEDMLIALSSLYGSKCRSPIIWAEVGEGRLIGHELVQETTEKISQIKDRLKAARDRQKSYVDKRRKPLEFSVGDYVLLKVPPWKGVVRFGKKEKLTPRFVGPFEII</sequence>
<dbReference type="CDD" id="cd00303">
    <property type="entry name" value="retropepsin_like"/>
    <property type="match status" value="1"/>
</dbReference>
<dbReference type="PANTHER" id="PTHR24559:SF444">
    <property type="entry name" value="REVERSE TRANSCRIPTASE DOMAIN-CONTAINING PROTEIN"/>
    <property type="match status" value="1"/>
</dbReference>
<dbReference type="Pfam" id="PF08284">
    <property type="entry name" value="RVP_2"/>
    <property type="match status" value="1"/>
</dbReference>
<reference evidence="3" key="2">
    <citation type="submission" date="2022-01" db="EMBL/GenBank/DDBJ databases">
        <authorList>
            <person name="Yamashiro T."/>
            <person name="Shiraishi A."/>
            <person name="Satake H."/>
            <person name="Nakayama K."/>
        </authorList>
    </citation>
    <scope>NUCLEOTIDE SEQUENCE</scope>
</reference>
<evidence type="ECO:0000259" key="1">
    <source>
        <dbReference type="Pfam" id="PF00078"/>
    </source>
</evidence>
<dbReference type="SUPFAM" id="SSF50630">
    <property type="entry name" value="Acid proteases"/>
    <property type="match status" value="1"/>
</dbReference>
<dbReference type="InterPro" id="IPR041577">
    <property type="entry name" value="RT_RNaseH_2"/>
</dbReference>
<evidence type="ECO:0000313" key="4">
    <source>
        <dbReference type="Proteomes" id="UP001151760"/>
    </source>
</evidence>
<organism evidence="3 4">
    <name type="scientific">Tanacetum coccineum</name>
    <dbReference type="NCBI Taxonomy" id="301880"/>
    <lineage>
        <taxon>Eukaryota</taxon>
        <taxon>Viridiplantae</taxon>
        <taxon>Streptophyta</taxon>
        <taxon>Embryophyta</taxon>
        <taxon>Tracheophyta</taxon>
        <taxon>Spermatophyta</taxon>
        <taxon>Magnoliopsida</taxon>
        <taxon>eudicotyledons</taxon>
        <taxon>Gunneridae</taxon>
        <taxon>Pentapetalae</taxon>
        <taxon>asterids</taxon>
        <taxon>campanulids</taxon>
        <taxon>Asterales</taxon>
        <taxon>Asteraceae</taxon>
        <taxon>Asteroideae</taxon>
        <taxon>Anthemideae</taxon>
        <taxon>Anthemidinae</taxon>
        <taxon>Tanacetum</taxon>
    </lineage>
</organism>
<dbReference type="Pfam" id="PF00078">
    <property type="entry name" value="RVT_1"/>
    <property type="match status" value="1"/>
</dbReference>